<sequence length="94" mass="10278">MKCADEMTKKQTKTMQFIQCIEQNGGKRNDEAVAGVLVPPFVDAEYPFGLSTPFVCPPPTTLVVDKPSTTETPVIESTTNVSTKPLTESENKNE</sequence>
<gene>
    <name evidence="2" type="ORF">DERF_000797</name>
</gene>
<organism evidence="2 3">
    <name type="scientific">Dermatophagoides farinae</name>
    <name type="common">American house dust mite</name>
    <dbReference type="NCBI Taxonomy" id="6954"/>
    <lineage>
        <taxon>Eukaryota</taxon>
        <taxon>Metazoa</taxon>
        <taxon>Ecdysozoa</taxon>
        <taxon>Arthropoda</taxon>
        <taxon>Chelicerata</taxon>
        <taxon>Arachnida</taxon>
        <taxon>Acari</taxon>
        <taxon>Acariformes</taxon>
        <taxon>Sarcoptiformes</taxon>
        <taxon>Astigmata</taxon>
        <taxon>Psoroptidia</taxon>
        <taxon>Analgoidea</taxon>
        <taxon>Pyroglyphidae</taxon>
        <taxon>Dermatophagoidinae</taxon>
        <taxon>Dermatophagoides</taxon>
    </lineage>
</organism>
<dbReference type="AlphaFoldDB" id="A0A922LCN1"/>
<reference evidence="2" key="1">
    <citation type="submission" date="2013-05" db="EMBL/GenBank/DDBJ databases">
        <authorList>
            <person name="Yim A.K.Y."/>
            <person name="Chan T.F."/>
            <person name="Ji K.M."/>
            <person name="Liu X.Y."/>
            <person name="Zhou J.W."/>
            <person name="Li R.Q."/>
            <person name="Yang K.Y."/>
            <person name="Li J."/>
            <person name="Li M."/>
            <person name="Law P.T.W."/>
            <person name="Wu Y.L."/>
            <person name="Cai Z.L."/>
            <person name="Qin H."/>
            <person name="Bao Y."/>
            <person name="Leung R.K.K."/>
            <person name="Ng P.K.S."/>
            <person name="Zou J."/>
            <person name="Zhong X.J."/>
            <person name="Ran P.X."/>
            <person name="Zhong N.S."/>
            <person name="Liu Z.G."/>
            <person name="Tsui S.K.W."/>
        </authorList>
    </citation>
    <scope>NUCLEOTIDE SEQUENCE</scope>
    <source>
        <strain evidence="2">Derf</strain>
        <tissue evidence="2">Whole organism</tissue>
    </source>
</reference>
<protein>
    <submittedName>
        <fullName evidence="2">Uncharacterized protein</fullName>
    </submittedName>
</protein>
<evidence type="ECO:0000256" key="1">
    <source>
        <dbReference type="SAM" id="MobiDB-lite"/>
    </source>
</evidence>
<reference evidence="2" key="2">
    <citation type="journal article" date="2022" name="Res Sq">
        <title>Comparative Genomics Reveals Insights into the Divergent Evolution of Astigmatic Mites and Household Pest Adaptations.</title>
        <authorList>
            <person name="Xiong Q."/>
            <person name="Wan A.T.-Y."/>
            <person name="Liu X.-Y."/>
            <person name="Fung C.S.-H."/>
            <person name="Xiao X."/>
            <person name="Malainual N."/>
            <person name="Hou J."/>
            <person name="Wang L."/>
            <person name="Wang M."/>
            <person name="Yang K."/>
            <person name="Cui Y."/>
            <person name="Leung E."/>
            <person name="Nong W."/>
            <person name="Shin S.-K."/>
            <person name="Au S."/>
            <person name="Jeong K.Y."/>
            <person name="Chew F.T."/>
            <person name="Hui J."/>
            <person name="Leung T.F."/>
            <person name="Tungtrongchitr A."/>
            <person name="Zhong N."/>
            <person name="Liu Z."/>
            <person name="Tsui S."/>
        </authorList>
    </citation>
    <scope>NUCLEOTIDE SEQUENCE</scope>
    <source>
        <strain evidence="2">Derf</strain>
        <tissue evidence="2">Whole organism</tissue>
    </source>
</reference>
<dbReference type="Proteomes" id="UP000790347">
    <property type="component" value="Unassembled WGS sequence"/>
</dbReference>
<keyword evidence="3" id="KW-1185">Reference proteome</keyword>
<dbReference type="EMBL" id="ASGP02000001">
    <property type="protein sequence ID" value="KAH9526735.1"/>
    <property type="molecule type" value="Genomic_DNA"/>
</dbReference>
<accession>A0A922LCN1</accession>
<proteinExistence type="predicted"/>
<evidence type="ECO:0000313" key="2">
    <source>
        <dbReference type="EMBL" id="KAH9526735.1"/>
    </source>
</evidence>
<feature type="compositionally biased region" description="Polar residues" evidence="1">
    <location>
        <begin position="67"/>
        <end position="86"/>
    </location>
</feature>
<evidence type="ECO:0000313" key="3">
    <source>
        <dbReference type="Proteomes" id="UP000790347"/>
    </source>
</evidence>
<comment type="caution">
    <text evidence="2">The sequence shown here is derived from an EMBL/GenBank/DDBJ whole genome shotgun (WGS) entry which is preliminary data.</text>
</comment>
<feature type="region of interest" description="Disordered" evidence="1">
    <location>
        <begin position="66"/>
        <end position="94"/>
    </location>
</feature>
<name>A0A922LCN1_DERFA</name>